<protein>
    <submittedName>
        <fullName evidence="2">Uncharacterized protein</fullName>
    </submittedName>
</protein>
<name>A0ABR9N147_9MICO</name>
<dbReference type="Proteomes" id="UP000625527">
    <property type="component" value="Unassembled WGS sequence"/>
</dbReference>
<dbReference type="EMBL" id="JADAQT010000099">
    <property type="protein sequence ID" value="MBE1877354.1"/>
    <property type="molecule type" value="Genomic_DNA"/>
</dbReference>
<gene>
    <name evidence="2" type="ORF">IHE71_16820</name>
</gene>
<organism evidence="2 3">
    <name type="scientific">Myceligenerans pegani</name>
    <dbReference type="NCBI Taxonomy" id="2776917"/>
    <lineage>
        <taxon>Bacteria</taxon>
        <taxon>Bacillati</taxon>
        <taxon>Actinomycetota</taxon>
        <taxon>Actinomycetes</taxon>
        <taxon>Micrococcales</taxon>
        <taxon>Promicromonosporaceae</taxon>
        <taxon>Myceligenerans</taxon>
    </lineage>
</organism>
<keyword evidence="3" id="KW-1185">Reference proteome</keyword>
<keyword evidence="1" id="KW-0472">Membrane</keyword>
<keyword evidence="1" id="KW-1133">Transmembrane helix</keyword>
<feature type="transmembrane region" description="Helical" evidence="1">
    <location>
        <begin position="39"/>
        <end position="60"/>
    </location>
</feature>
<accession>A0ABR9N147</accession>
<evidence type="ECO:0000313" key="2">
    <source>
        <dbReference type="EMBL" id="MBE1877354.1"/>
    </source>
</evidence>
<keyword evidence="1" id="KW-0812">Transmembrane</keyword>
<sequence length="364" mass="38431">MNDPLTSEKHVVAAIQPPAWADADAMAATAMRRVRRRRVVIRAAGAAAAVLAVAGGVALAQPRQEPELPGASAPVVQPVASPDADVPAGWSAYEFGGLRFAVPSDWIEHDSIGVNGEPGTLWTDETITEQFQLEVGTEPGWAGPPEDTEEWDVPGAERTALYRYDNQTGVAANLEVERADGYFYQAVVAAPSQEALDTILAGLRRTLSVSTDPADVEELFGSTDELPVVELPSGLPGGWRVQEVDGLEFGIPAGGEYDGPHTDSGDSTSSTWFDDAGKREIWVTYWAEGRDALAVPDADSGAGTFPLDGADYVTLGSVTDEDGSRETVITVRRADGGTYQVRVVDPKGAGTDLALQVAGTLALR</sequence>
<proteinExistence type="predicted"/>
<reference evidence="2 3" key="1">
    <citation type="submission" date="2020-10" db="EMBL/GenBank/DDBJ databases">
        <title>Myceligenerans pegani sp. nov., an endophytic actinomycete isolated from Peganum harmala L. in Xinjiang, China.</title>
        <authorList>
            <person name="Xin L."/>
        </authorList>
    </citation>
    <scope>NUCLEOTIDE SEQUENCE [LARGE SCALE GENOMIC DNA]</scope>
    <source>
        <strain evidence="2 3">TRM65318</strain>
    </source>
</reference>
<dbReference type="RefSeq" id="WP_192863912.1">
    <property type="nucleotide sequence ID" value="NZ_JADAQT010000099.1"/>
</dbReference>
<evidence type="ECO:0000256" key="1">
    <source>
        <dbReference type="SAM" id="Phobius"/>
    </source>
</evidence>
<evidence type="ECO:0000313" key="3">
    <source>
        <dbReference type="Proteomes" id="UP000625527"/>
    </source>
</evidence>
<comment type="caution">
    <text evidence="2">The sequence shown here is derived from an EMBL/GenBank/DDBJ whole genome shotgun (WGS) entry which is preliminary data.</text>
</comment>